<dbReference type="Proteomes" id="UP000243065">
    <property type="component" value="Unassembled WGS sequence"/>
</dbReference>
<feature type="domain" description="PIN" evidence="9">
    <location>
        <begin position="4"/>
        <end position="115"/>
    </location>
</feature>
<keyword evidence="11" id="KW-1185">Reference proteome</keyword>
<keyword evidence="6 8" id="KW-0460">Magnesium</keyword>
<dbReference type="InterPro" id="IPR022907">
    <property type="entry name" value="VapC_family"/>
</dbReference>
<keyword evidence="4 8" id="KW-0479">Metal-binding</keyword>
<protein>
    <recommendedName>
        <fullName evidence="8">Ribonuclease VapC</fullName>
        <shortName evidence="8">RNase VapC</shortName>
        <ecNumber evidence="8">3.1.-.-</ecNumber>
    </recommendedName>
    <alternativeName>
        <fullName evidence="8">Toxin VapC</fullName>
    </alternativeName>
</protein>
<keyword evidence="5 8" id="KW-0378">Hydrolase</keyword>
<evidence type="ECO:0000256" key="4">
    <source>
        <dbReference type="ARBA" id="ARBA00022723"/>
    </source>
</evidence>
<dbReference type="SUPFAM" id="SSF88723">
    <property type="entry name" value="PIN domain-like"/>
    <property type="match status" value="1"/>
</dbReference>
<evidence type="ECO:0000256" key="6">
    <source>
        <dbReference type="ARBA" id="ARBA00022842"/>
    </source>
</evidence>
<dbReference type="GO" id="GO:0090729">
    <property type="term" value="F:toxin activity"/>
    <property type="evidence" value="ECO:0007669"/>
    <property type="project" value="UniProtKB-KW"/>
</dbReference>
<evidence type="ECO:0000256" key="2">
    <source>
        <dbReference type="ARBA" id="ARBA00022649"/>
    </source>
</evidence>
<dbReference type="GO" id="GO:0000287">
    <property type="term" value="F:magnesium ion binding"/>
    <property type="evidence" value="ECO:0007669"/>
    <property type="project" value="UniProtKB-UniRule"/>
</dbReference>
<dbReference type="PANTHER" id="PTHR33653">
    <property type="entry name" value="RIBONUCLEASE VAPC2"/>
    <property type="match status" value="1"/>
</dbReference>
<dbReference type="HAMAP" id="MF_00265">
    <property type="entry name" value="VapC_Nob1"/>
    <property type="match status" value="1"/>
</dbReference>
<evidence type="ECO:0000313" key="11">
    <source>
        <dbReference type="Proteomes" id="UP000243065"/>
    </source>
</evidence>
<dbReference type="OrthoDB" id="9813509at2"/>
<evidence type="ECO:0000256" key="5">
    <source>
        <dbReference type="ARBA" id="ARBA00022801"/>
    </source>
</evidence>
<dbReference type="CDD" id="cd18741">
    <property type="entry name" value="PIN_VapC4-5_FitB-like"/>
    <property type="match status" value="1"/>
</dbReference>
<dbReference type="EMBL" id="CZVU01000016">
    <property type="protein sequence ID" value="CUS99006.1"/>
    <property type="molecule type" value="Genomic_DNA"/>
</dbReference>
<gene>
    <name evidence="8" type="primary">vapC</name>
    <name evidence="10" type="ORF">JGI24_00540</name>
</gene>
<sequence>MAGVILDSDVLIWWLRGREDVVEKIKAFLRDGEKLYITPVNVAEIWAGLRKNEERKVKMIFEVVEVLNIDFEVGRLAGDYLNKYRKSHGVELADALIAACVDKYDMVLWTFNRKHYPMLRREDILE</sequence>
<feature type="binding site" evidence="8">
    <location>
        <position position="94"/>
    </location>
    <ligand>
        <name>Mg(2+)</name>
        <dbReference type="ChEBI" id="CHEBI:18420"/>
    </ligand>
</feature>
<evidence type="ECO:0000256" key="3">
    <source>
        <dbReference type="ARBA" id="ARBA00022722"/>
    </source>
</evidence>
<dbReference type="GO" id="GO:0004540">
    <property type="term" value="F:RNA nuclease activity"/>
    <property type="evidence" value="ECO:0007669"/>
    <property type="project" value="InterPro"/>
</dbReference>
<evidence type="ECO:0000259" key="9">
    <source>
        <dbReference type="Pfam" id="PF01850"/>
    </source>
</evidence>
<keyword evidence="8" id="KW-0800">Toxin</keyword>
<organism evidence="10 11">
    <name type="scientific">Kryptobacter tengchongensis</name>
    <dbReference type="NCBI Taxonomy" id="1643429"/>
    <lineage>
        <taxon>Bacteria</taxon>
        <taxon>Pseudomonadati</taxon>
        <taxon>Candidatus Kryptoniota</taxon>
        <taxon>Candidatus Kryptobacter</taxon>
    </lineage>
</organism>
<comment type="similarity">
    <text evidence="7 8">Belongs to the PINc/VapC protein family.</text>
</comment>
<comment type="function">
    <text evidence="8">Toxic component of a toxin-antitoxin (TA) system. An RNase.</text>
</comment>
<dbReference type="AlphaFoldDB" id="A0A656DDP3"/>
<dbReference type="InterPro" id="IPR002716">
    <property type="entry name" value="PIN_dom"/>
</dbReference>
<dbReference type="Gene3D" id="3.40.50.1010">
    <property type="entry name" value="5'-nuclease"/>
    <property type="match status" value="1"/>
</dbReference>
<evidence type="ECO:0000256" key="7">
    <source>
        <dbReference type="ARBA" id="ARBA00038093"/>
    </source>
</evidence>
<evidence type="ECO:0000313" key="10">
    <source>
        <dbReference type="EMBL" id="CUS99006.1"/>
    </source>
</evidence>
<keyword evidence="3 8" id="KW-0540">Nuclease</keyword>
<dbReference type="GO" id="GO:0016787">
    <property type="term" value="F:hydrolase activity"/>
    <property type="evidence" value="ECO:0007669"/>
    <property type="project" value="UniProtKB-KW"/>
</dbReference>
<accession>A0A656DDP3</accession>
<dbReference type="InterPro" id="IPR050556">
    <property type="entry name" value="Type_II_TA_system_RNase"/>
</dbReference>
<feature type="binding site" evidence="8">
    <location>
        <position position="7"/>
    </location>
    <ligand>
        <name>Mg(2+)</name>
        <dbReference type="ChEBI" id="CHEBI:18420"/>
    </ligand>
</feature>
<comment type="cofactor">
    <cofactor evidence="1 8">
        <name>Mg(2+)</name>
        <dbReference type="ChEBI" id="CHEBI:18420"/>
    </cofactor>
</comment>
<dbReference type="RefSeq" id="WP_072150001.1">
    <property type="nucleotide sequence ID" value="NZ_CZVU01000016.1"/>
</dbReference>
<keyword evidence="2 8" id="KW-1277">Toxin-antitoxin system</keyword>
<dbReference type="EC" id="3.1.-.-" evidence="8"/>
<dbReference type="InterPro" id="IPR029060">
    <property type="entry name" value="PIN-like_dom_sf"/>
</dbReference>
<evidence type="ECO:0000256" key="1">
    <source>
        <dbReference type="ARBA" id="ARBA00001946"/>
    </source>
</evidence>
<evidence type="ECO:0000256" key="8">
    <source>
        <dbReference type="HAMAP-Rule" id="MF_00265"/>
    </source>
</evidence>
<name>A0A656DDP3_KRYT1</name>
<proteinExistence type="inferred from homology"/>
<reference evidence="10 11" key="1">
    <citation type="submission" date="2015-11" db="EMBL/GenBank/DDBJ databases">
        <authorList>
            <person name="Varghese N."/>
        </authorList>
    </citation>
    <scope>NUCLEOTIDE SEQUENCE [LARGE SCALE GENOMIC DNA]</scope>
    <source>
        <strain evidence="10 11">JGI-24</strain>
    </source>
</reference>
<dbReference type="PANTHER" id="PTHR33653:SF1">
    <property type="entry name" value="RIBONUCLEASE VAPC2"/>
    <property type="match status" value="1"/>
</dbReference>
<dbReference type="Pfam" id="PF01850">
    <property type="entry name" value="PIN"/>
    <property type="match status" value="1"/>
</dbReference>